<dbReference type="InterPro" id="IPR012902">
    <property type="entry name" value="N_methyl_site"/>
</dbReference>
<keyword evidence="1" id="KW-1133">Transmembrane helix</keyword>
<organism evidence="3 4">
    <name type="scientific">Blastopirellula marina</name>
    <dbReference type="NCBI Taxonomy" id="124"/>
    <lineage>
        <taxon>Bacteria</taxon>
        <taxon>Pseudomonadati</taxon>
        <taxon>Planctomycetota</taxon>
        <taxon>Planctomycetia</taxon>
        <taxon>Pirellulales</taxon>
        <taxon>Pirellulaceae</taxon>
        <taxon>Blastopirellula</taxon>
    </lineage>
</organism>
<reference evidence="3 4" key="1">
    <citation type="submission" date="2018-02" db="EMBL/GenBank/DDBJ databases">
        <title>Comparative genomes isolates from brazilian mangrove.</title>
        <authorList>
            <person name="Araujo J.E."/>
            <person name="Taketani R.G."/>
            <person name="Silva M.C.P."/>
            <person name="Loureco M.V."/>
            <person name="Andreote F.D."/>
        </authorList>
    </citation>
    <scope>NUCLEOTIDE SEQUENCE [LARGE SCALE GENOMIC DNA]</scope>
    <source>
        <strain evidence="3 4">Hex-1 MGV</strain>
    </source>
</reference>
<gene>
    <name evidence="3" type="ORF">C5Y83_02290</name>
</gene>
<accession>A0A2S8G565</accession>
<dbReference type="NCBIfam" id="TIGR04294">
    <property type="entry name" value="pre_pil_HX9DG"/>
    <property type="match status" value="1"/>
</dbReference>
<comment type="caution">
    <text evidence="3">The sequence shown here is derived from an EMBL/GenBank/DDBJ whole genome shotgun (WGS) entry which is preliminary data.</text>
</comment>
<dbReference type="PANTHER" id="PTHR30093:SF2">
    <property type="entry name" value="TYPE II SECRETION SYSTEM PROTEIN H"/>
    <property type="match status" value="1"/>
</dbReference>
<protein>
    <submittedName>
        <fullName evidence="3">Prepilin-type cleavage/methylation domain-containing protein</fullName>
    </submittedName>
</protein>
<keyword evidence="1" id="KW-0472">Membrane</keyword>
<dbReference type="PANTHER" id="PTHR30093">
    <property type="entry name" value="GENERAL SECRETION PATHWAY PROTEIN G"/>
    <property type="match status" value="1"/>
</dbReference>
<dbReference type="RefSeq" id="WP_105328032.1">
    <property type="nucleotide sequence ID" value="NZ_PUHY01000004.1"/>
</dbReference>
<proteinExistence type="predicted"/>
<dbReference type="Pfam" id="PF07963">
    <property type="entry name" value="N_methyl"/>
    <property type="match status" value="1"/>
</dbReference>
<dbReference type="InterPro" id="IPR045584">
    <property type="entry name" value="Pilin-like"/>
</dbReference>
<dbReference type="InterPro" id="IPR011453">
    <property type="entry name" value="DUF1559"/>
</dbReference>
<dbReference type="InterPro" id="IPR027558">
    <property type="entry name" value="Pre_pil_HX9DG_C"/>
</dbReference>
<dbReference type="AlphaFoldDB" id="A0A2S8G565"/>
<dbReference type="Gene3D" id="3.30.700.10">
    <property type="entry name" value="Glycoprotein, Type 4 Pilin"/>
    <property type="match status" value="1"/>
</dbReference>
<sequence>MKTKTLRGFTLVELLVVIAIIGVLVSLLLPAVQQAREAARRMSCSNNLKQIGIAMHTYHDSMRSFPPGYFQTLGYDVRPFNTSGHQFRYCYARSILPFLEQEALWEKLDAGQKINQPSWVIPEVTTIVPGYMCPSDGSSPKVSKEGFGGNYLGVHGNTRYYDQAGNADERMNGMFFALSKVRIADVLDGTSHTLMVSEINLIPEGGVNASVTDRRGMYNMCYTGNATISAYVTPNSATPDVQEAGRFVNNEQFAPAVSAGSGGVYATYARSHHPGGVQALRVDGSVSFVGETIDSATWQAAGTRAGGEVTLEW</sequence>
<keyword evidence="1" id="KW-0812">Transmembrane</keyword>
<evidence type="ECO:0000259" key="2">
    <source>
        <dbReference type="Pfam" id="PF07596"/>
    </source>
</evidence>
<evidence type="ECO:0000313" key="4">
    <source>
        <dbReference type="Proteomes" id="UP000238322"/>
    </source>
</evidence>
<dbReference type="Pfam" id="PF07596">
    <property type="entry name" value="SBP_bac_10"/>
    <property type="match status" value="1"/>
</dbReference>
<dbReference type="NCBIfam" id="TIGR02532">
    <property type="entry name" value="IV_pilin_GFxxxE"/>
    <property type="match status" value="1"/>
</dbReference>
<evidence type="ECO:0000256" key="1">
    <source>
        <dbReference type="SAM" id="Phobius"/>
    </source>
</evidence>
<dbReference type="EMBL" id="PUHY01000004">
    <property type="protein sequence ID" value="PQO39595.1"/>
    <property type="molecule type" value="Genomic_DNA"/>
</dbReference>
<feature type="domain" description="DUF1559" evidence="2">
    <location>
        <begin position="33"/>
        <end position="295"/>
    </location>
</feature>
<dbReference type="SUPFAM" id="SSF54523">
    <property type="entry name" value="Pili subunits"/>
    <property type="match status" value="1"/>
</dbReference>
<dbReference type="PROSITE" id="PS00409">
    <property type="entry name" value="PROKAR_NTER_METHYL"/>
    <property type="match status" value="1"/>
</dbReference>
<dbReference type="Proteomes" id="UP000238322">
    <property type="component" value="Unassembled WGS sequence"/>
</dbReference>
<evidence type="ECO:0000313" key="3">
    <source>
        <dbReference type="EMBL" id="PQO39595.1"/>
    </source>
</evidence>
<name>A0A2S8G565_9BACT</name>
<feature type="transmembrane region" description="Helical" evidence="1">
    <location>
        <begin position="12"/>
        <end position="32"/>
    </location>
</feature>
<dbReference type="OrthoDB" id="210498at2"/>